<proteinExistence type="predicted"/>
<evidence type="ECO:0000313" key="3">
    <source>
        <dbReference type="EMBL" id="KAL3769875.1"/>
    </source>
</evidence>
<gene>
    <name evidence="3" type="ORF">ACHAWU_007081</name>
</gene>
<keyword evidence="2" id="KW-0472">Membrane</keyword>
<keyword evidence="2" id="KW-1133">Transmembrane helix</keyword>
<sequence>MTWKAEAFYWSTILVSNTLGTALGEFMSDSLNFGFAVSAGIMGSLLLICAALTYWSKVLHVLLFWIAFVLTRPFGATFGDLLTKSKEKGGLDLGTLQASMLSLSFRLPLRCTHKEKKAKALKDTTTPTEDPVNAASVSDENPTKNKEADEEEDTKEGLYTKQ</sequence>
<feature type="transmembrane region" description="Helical" evidence="2">
    <location>
        <begin position="33"/>
        <end position="55"/>
    </location>
</feature>
<name>A0ABD3NAY9_9STRA</name>
<reference evidence="3 4" key="1">
    <citation type="submission" date="2024-10" db="EMBL/GenBank/DDBJ databases">
        <title>Updated reference genomes for cyclostephanoid diatoms.</title>
        <authorList>
            <person name="Roberts W.R."/>
            <person name="Alverson A.J."/>
        </authorList>
    </citation>
    <scope>NUCLEOTIDE SEQUENCE [LARGE SCALE GENOMIC DNA]</scope>
    <source>
        <strain evidence="3 4">AJA232-27</strain>
    </source>
</reference>
<feature type="transmembrane region" description="Helical" evidence="2">
    <location>
        <begin position="62"/>
        <end position="79"/>
    </location>
</feature>
<evidence type="ECO:0000256" key="2">
    <source>
        <dbReference type="SAM" id="Phobius"/>
    </source>
</evidence>
<organism evidence="3 4">
    <name type="scientific">Discostella pseudostelligera</name>
    <dbReference type="NCBI Taxonomy" id="259834"/>
    <lineage>
        <taxon>Eukaryota</taxon>
        <taxon>Sar</taxon>
        <taxon>Stramenopiles</taxon>
        <taxon>Ochrophyta</taxon>
        <taxon>Bacillariophyta</taxon>
        <taxon>Coscinodiscophyceae</taxon>
        <taxon>Thalassiosirophycidae</taxon>
        <taxon>Stephanodiscales</taxon>
        <taxon>Stephanodiscaceae</taxon>
        <taxon>Discostella</taxon>
    </lineage>
</organism>
<dbReference type="Proteomes" id="UP001530293">
    <property type="component" value="Unassembled WGS sequence"/>
</dbReference>
<comment type="caution">
    <text evidence="3">The sequence shown here is derived from an EMBL/GenBank/DDBJ whole genome shotgun (WGS) entry which is preliminary data.</text>
</comment>
<dbReference type="EMBL" id="JALLBG020000049">
    <property type="protein sequence ID" value="KAL3769875.1"/>
    <property type="molecule type" value="Genomic_DNA"/>
</dbReference>
<evidence type="ECO:0000313" key="4">
    <source>
        <dbReference type="Proteomes" id="UP001530293"/>
    </source>
</evidence>
<protein>
    <submittedName>
        <fullName evidence="3">Uncharacterized protein</fullName>
    </submittedName>
</protein>
<keyword evidence="2" id="KW-0812">Transmembrane</keyword>
<keyword evidence="4" id="KW-1185">Reference proteome</keyword>
<accession>A0ABD3NAY9</accession>
<dbReference type="Pfam" id="PF03988">
    <property type="entry name" value="DUF347"/>
    <property type="match status" value="2"/>
</dbReference>
<evidence type="ECO:0000256" key="1">
    <source>
        <dbReference type="SAM" id="MobiDB-lite"/>
    </source>
</evidence>
<dbReference type="AlphaFoldDB" id="A0ABD3NAY9"/>
<dbReference type="InterPro" id="IPR007136">
    <property type="entry name" value="DUF347"/>
</dbReference>
<feature type="transmembrane region" description="Helical" evidence="2">
    <location>
        <begin position="7"/>
        <end position="27"/>
    </location>
</feature>
<feature type="region of interest" description="Disordered" evidence="1">
    <location>
        <begin position="117"/>
        <end position="162"/>
    </location>
</feature>